<keyword evidence="11" id="KW-1185">Reference proteome</keyword>
<dbReference type="EMBL" id="KV454011">
    <property type="protein sequence ID" value="ODV97845.1"/>
    <property type="molecule type" value="Genomic_DNA"/>
</dbReference>
<dbReference type="STRING" id="669874.A0A1E4U1G3"/>
<protein>
    <recommendedName>
        <fullName evidence="5">Exocyst complex component SEC15</fullName>
    </recommendedName>
</protein>
<dbReference type="GO" id="GO:0000131">
    <property type="term" value="C:incipient cellular bud site"/>
    <property type="evidence" value="ECO:0007669"/>
    <property type="project" value="EnsemblFungi"/>
</dbReference>
<feature type="domain" description="Exocyst complex component EXOC6/Sec15 N-terminal" evidence="9">
    <location>
        <begin position="52"/>
        <end position="223"/>
    </location>
</feature>
<gene>
    <name evidence="10" type="ORF">PACTADRAFT_47695</name>
</gene>
<dbReference type="Proteomes" id="UP000094236">
    <property type="component" value="Unassembled WGS sequence"/>
</dbReference>
<evidence type="ECO:0000256" key="2">
    <source>
        <dbReference type="ARBA" id="ARBA00022448"/>
    </source>
</evidence>
<dbReference type="PIRSF" id="PIRSF025007">
    <property type="entry name" value="Sec15"/>
    <property type="match status" value="1"/>
</dbReference>
<dbReference type="InterPro" id="IPR007225">
    <property type="entry name" value="EXOC6/Sec15"/>
</dbReference>
<evidence type="ECO:0000256" key="3">
    <source>
        <dbReference type="ARBA" id="ARBA00022483"/>
    </source>
</evidence>
<dbReference type="InterPro" id="IPR046361">
    <property type="entry name" value="EXOC6/Sec15_C"/>
</dbReference>
<dbReference type="InterPro" id="IPR042044">
    <property type="entry name" value="EXOC6PINT-1/Sec15/Tip20_C_dom2"/>
</dbReference>
<dbReference type="InterPro" id="IPR042045">
    <property type="entry name" value="EXOC6/Sec15_C_dom1"/>
</dbReference>
<dbReference type="Gene3D" id="1.10.357.30">
    <property type="entry name" value="Exocyst complex subunit Sec15 C-terminal domain, N-terminal subdomain"/>
    <property type="match status" value="1"/>
</dbReference>
<evidence type="ECO:0000313" key="10">
    <source>
        <dbReference type="EMBL" id="ODV97845.1"/>
    </source>
</evidence>
<keyword evidence="3 5" id="KW-0268">Exocytosis</keyword>
<organism evidence="10 11">
    <name type="scientific">Pachysolen tannophilus NRRL Y-2460</name>
    <dbReference type="NCBI Taxonomy" id="669874"/>
    <lineage>
        <taxon>Eukaryota</taxon>
        <taxon>Fungi</taxon>
        <taxon>Dikarya</taxon>
        <taxon>Ascomycota</taxon>
        <taxon>Saccharomycotina</taxon>
        <taxon>Pichiomycetes</taxon>
        <taxon>Pachysolenaceae</taxon>
        <taxon>Pachysolen</taxon>
    </lineage>
</organism>
<dbReference type="InterPro" id="IPR048359">
    <property type="entry name" value="EXOC6_Sec15_N"/>
</dbReference>
<dbReference type="Pfam" id="PF20651">
    <property type="entry name" value="EXOC6_Sec15_N"/>
    <property type="match status" value="1"/>
</dbReference>
<dbReference type="PANTHER" id="PTHR12702">
    <property type="entry name" value="SEC15"/>
    <property type="match status" value="1"/>
</dbReference>
<keyword evidence="2 5" id="KW-0813">Transport</keyword>
<evidence type="ECO:0000256" key="5">
    <source>
        <dbReference type="PIRNR" id="PIRNR025007"/>
    </source>
</evidence>
<comment type="function">
    <text evidence="5">Component of the exocyst complex involved in the docking of exocytic vesicles with fusion sites on the plasma membrane.</text>
</comment>
<evidence type="ECO:0000256" key="7">
    <source>
        <dbReference type="SAM" id="MobiDB-lite"/>
    </source>
</evidence>
<evidence type="ECO:0000256" key="1">
    <source>
        <dbReference type="ARBA" id="ARBA00007944"/>
    </source>
</evidence>
<comment type="similarity">
    <text evidence="1 5">Belongs to the SEC15 family.</text>
</comment>
<dbReference type="Pfam" id="PF04091">
    <property type="entry name" value="Sec15_C"/>
    <property type="match status" value="1"/>
</dbReference>
<evidence type="ECO:0000256" key="6">
    <source>
        <dbReference type="SAM" id="Coils"/>
    </source>
</evidence>
<evidence type="ECO:0000259" key="8">
    <source>
        <dbReference type="Pfam" id="PF04091"/>
    </source>
</evidence>
<dbReference type="PANTHER" id="PTHR12702:SF0">
    <property type="entry name" value="EXOCYST COMPLEX COMPONENT 6"/>
    <property type="match status" value="1"/>
</dbReference>
<dbReference type="GO" id="GO:0090522">
    <property type="term" value="P:vesicle tethering involved in exocytosis"/>
    <property type="evidence" value="ECO:0007669"/>
    <property type="project" value="UniProtKB-UniRule"/>
</dbReference>
<evidence type="ECO:0000256" key="4">
    <source>
        <dbReference type="ARBA" id="ARBA00023054"/>
    </source>
</evidence>
<dbReference type="GO" id="GO:0005935">
    <property type="term" value="C:cellular bud neck"/>
    <property type="evidence" value="ECO:0007669"/>
    <property type="project" value="EnsemblFungi"/>
</dbReference>
<dbReference type="GO" id="GO:0000145">
    <property type="term" value="C:exocyst"/>
    <property type="evidence" value="ECO:0007669"/>
    <property type="project" value="UniProtKB-UniRule"/>
</dbReference>
<feature type="domain" description="Exocyst complex subunit EXOC6/Sec15 C-terminal" evidence="8">
    <location>
        <begin position="424"/>
        <end position="772"/>
    </location>
</feature>
<sequence length="836" mass="97246">MSTIRNALEKLSDGGGSGTAHDILNTDAYIDQLIPIIKKSLKENKLDELLNELEETALTKEGAVEDLSFHSGNDILKSIESFNKIKVNSSKLSEQILLIYKEMEKTGFDLKTKKSILINYKKINNKINETMYILQSCLQILELTNKVIDAISKKNFYNALKLLDDLSNINFNEEYFENFEFTKKIFNSIPFLQSMIKDESINYIKRWLTNLEKNLKTIGESLFSNMLEINNNWINIVKENPDLKDFKVNSAIELSLRDHATFEPFGLVNIDLKPIYDGLLVFETLNEEEILRENFSKEWLNKRDRLISDLFKNEPKLQQKNGYHRKNSLPTSTFENFDELSSFISSILGFLISDQIISRKTNYKLRTTVNLNDLYQSLMSKLNLSLNNFLSHKVETLNDLDQFKDLMALFIQVLDNYNYNLDNINKILIACYKKFTKLRFEQFNKDFQEIIAEDDSMPMIINQAALYKRILTVSWYKPSKDTDESFPKTLPFSSLYPMTCIQIRQFINDHFKFIHNYYMYNLNDLNNILADSLDNILIQIVIKYLKMKTDSTIKEEISQNLINLEFFSNSISQFEKLISLQSAPSNSLTTITLKSYEKFIELRKKAESKLFEMVDSKIEGLIDFANWDWQTKELNTEPNIFIKDIGEFLEMMFNTNFNNLPTSIKRLLLFRSFDLLADQFLKLLKENNTITKEAISNFDLDTSYLESIVNTLNGGTRQLDTPTSAISLNSTFIELNQTVLLLKNSSADYYNQYKNTLFTRIKPDVALSLISKMENHDSEQKERSMDLNNHSDQEMGFNVHQPPNSANDDHNGDNNSIYSMSTTSKFGRFKFRRDNS</sequence>
<dbReference type="OrthoDB" id="10267033at2759"/>
<proteinExistence type="inferred from homology"/>
<keyword evidence="4 6" id="KW-0175">Coiled coil</keyword>
<reference evidence="11" key="1">
    <citation type="submission" date="2016-05" db="EMBL/GenBank/DDBJ databases">
        <title>Comparative genomics of biotechnologically important yeasts.</title>
        <authorList>
            <consortium name="DOE Joint Genome Institute"/>
            <person name="Riley R."/>
            <person name="Haridas S."/>
            <person name="Wolfe K.H."/>
            <person name="Lopes M.R."/>
            <person name="Hittinger C.T."/>
            <person name="Goker M."/>
            <person name="Salamov A."/>
            <person name="Wisecaver J."/>
            <person name="Long T.M."/>
            <person name="Aerts A.L."/>
            <person name="Barry K."/>
            <person name="Choi C."/>
            <person name="Clum A."/>
            <person name="Coughlan A.Y."/>
            <person name="Deshpande S."/>
            <person name="Douglass A.P."/>
            <person name="Hanson S.J."/>
            <person name="Klenk H.-P."/>
            <person name="Labutti K."/>
            <person name="Lapidus A."/>
            <person name="Lindquist E."/>
            <person name="Lipzen A."/>
            <person name="Meier-Kolthoff J.P."/>
            <person name="Ohm R.A."/>
            <person name="Otillar R.P."/>
            <person name="Pangilinan J."/>
            <person name="Peng Y."/>
            <person name="Rokas A."/>
            <person name="Rosa C.A."/>
            <person name="Scheuner C."/>
            <person name="Sibirny A.A."/>
            <person name="Slot J.C."/>
            <person name="Stielow J.B."/>
            <person name="Sun H."/>
            <person name="Kurtzman C.P."/>
            <person name="Blackwell M."/>
            <person name="Grigoriev I.V."/>
            <person name="Jeffries T.W."/>
        </authorList>
    </citation>
    <scope>NUCLEOTIDE SEQUENCE [LARGE SCALE GENOMIC DNA]</scope>
    <source>
        <strain evidence="11">NRRL Y-2460</strain>
    </source>
</reference>
<dbReference type="AlphaFoldDB" id="A0A1E4U1G3"/>
<dbReference type="Gene3D" id="1.20.58.670">
    <property type="entry name" value="Dsl1p vesicle tethering complex, Tip20p subunit, domain D"/>
    <property type="match status" value="1"/>
</dbReference>
<evidence type="ECO:0000259" key="9">
    <source>
        <dbReference type="Pfam" id="PF20651"/>
    </source>
</evidence>
<dbReference type="GO" id="GO:0016020">
    <property type="term" value="C:membrane"/>
    <property type="evidence" value="ECO:0007669"/>
    <property type="project" value="TreeGrafter"/>
</dbReference>
<dbReference type="GO" id="GO:0031267">
    <property type="term" value="F:small GTPase binding"/>
    <property type="evidence" value="ECO:0007669"/>
    <property type="project" value="EnsemblFungi"/>
</dbReference>
<dbReference type="GO" id="GO:0006893">
    <property type="term" value="P:Golgi to plasma membrane transport"/>
    <property type="evidence" value="ECO:0007669"/>
    <property type="project" value="EnsemblFungi"/>
</dbReference>
<dbReference type="GO" id="GO:0005934">
    <property type="term" value="C:cellular bud tip"/>
    <property type="evidence" value="ECO:0007669"/>
    <property type="project" value="EnsemblFungi"/>
</dbReference>
<dbReference type="GO" id="GO:0006886">
    <property type="term" value="P:intracellular protein transport"/>
    <property type="evidence" value="ECO:0007669"/>
    <property type="project" value="InterPro"/>
</dbReference>
<name>A0A1E4U1G3_PACTA</name>
<evidence type="ECO:0000313" key="11">
    <source>
        <dbReference type="Proteomes" id="UP000094236"/>
    </source>
</evidence>
<accession>A0A1E4U1G3</accession>
<feature type="region of interest" description="Disordered" evidence="7">
    <location>
        <begin position="789"/>
        <end position="820"/>
    </location>
</feature>
<feature type="coiled-coil region" evidence="6">
    <location>
        <begin position="39"/>
        <end position="66"/>
    </location>
</feature>